<evidence type="ECO:0000256" key="1">
    <source>
        <dbReference type="SAM" id="Phobius"/>
    </source>
</evidence>
<dbReference type="EMBL" id="CP115541">
    <property type="protein sequence ID" value="WNH50969.1"/>
    <property type="molecule type" value="Genomic_DNA"/>
</dbReference>
<evidence type="ECO:0008006" key="4">
    <source>
        <dbReference type="Google" id="ProtNLM"/>
    </source>
</evidence>
<name>A0ABY9YL40_9GAMM</name>
<keyword evidence="1" id="KW-0472">Membrane</keyword>
<keyword evidence="3" id="KW-1185">Reference proteome</keyword>
<evidence type="ECO:0000313" key="2">
    <source>
        <dbReference type="EMBL" id="WNH50969.1"/>
    </source>
</evidence>
<keyword evidence="1" id="KW-0812">Transmembrane</keyword>
<protein>
    <recommendedName>
        <fullName evidence="4">DUF3379 domain-containing protein</fullName>
    </recommendedName>
</protein>
<feature type="transmembrane region" description="Helical" evidence="1">
    <location>
        <begin position="53"/>
        <end position="72"/>
    </location>
</feature>
<proteinExistence type="predicted"/>
<keyword evidence="1" id="KW-1133">Transmembrane helix</keyword>
<sequence length="114" mass="12187">MSRPHPPLPDDARLQQLHAQSLQQLSPATLARLRAARHAPARHAPARQRRAHGWWLATACTAVVALGLGYSFTAHPPGAPPAPVMASAVDDSGGLLDENPDMYVWLGATDLAME</sequence>
<dbReference type="Proteomes" id="UP001302072">
    <property type="component" value="Chromosome"/>
</dbReference>
<dbReference type="RefSeq" id="WP_311190263.1">
    <property type="nucleotide sequence ID" value="NZ_CP115541.1"/>
</dbReference>
<reference evidence="2 3" key="1">
    <citation type="submission" date="2022-12" db="EMBL/GenBank/DDBJ databases">
        <title>Two new species, Stenotrophomonas aracearum and Stenotrophomonas oahuensis, isolated from Anthurium (Araceae family) in Hawaii.</title>
        <authorList>
            <person name="Chunag S.C."/>
            <person name="Dobhal S."/>
            <person name="Alvarez A."/>
            <person name="Arif M."/>
        </authorList>
    </citation>
    <scope>NUCLEOTIDE SEQUENCE [LARGE SCALE GENOMIC DNA]</scope>
    <source>
        <strain evidence="2 3">A5586</strain>
    </source>
</reference>
<evidence type="ECO:0000313" key="3">
    <source>
        <dbReference type="Proteomes" id="UP001302072"/>
    </source>
</evidence>
<accession>A0ABY9YL40</accession>
<organism evidence="2 3">
    <name type="scientific">Stenotrophomonas oahuensis</name>
    <dbReference type="NCBI Taxonomy" id="3003271"/>
    <lineage>
        <taxon>Bacteria</taxon>
        <taxon>Pseudomonadati</taxon>
        <taxon>Pseudomonadota</taxon>
        <taxon>Gammaproteobacteria</taxon>
        <taxon>Lysobacterales</taxon>
        <taxon>Lysobacteraceae</taxon>
        <taxon>Stenotrophomonas</taxon>
    </lineage>
</organism>
<gene>
    <name evidence="2" type="ORF">PDM29_11270</name>
</gene>